<feature type="transmembrane region" description="Helical" evidence="2">
    <location>
        <begin position="890"/>
        <end position="912"/>
    </location>
</feature>
<evidence type="ECO:0000256" key="2">
    <source>
        <dbReference type="SAM" id="Phobius"/>
    </source>
</evidence>
<feature type="transmembrane region" description="Helical" evidence="2">
    <location>
        <begin position="695"/>
        <end position="718"/>
    </location>
</feature>
<dbReference type="OrthoDB" id="10046650at2759"/>
<feature type="transmembrane region" description="Helical" evidence="2">
    <location>
        <begin position="637"/>
        <end position="659"/>
    </location>
</feature>
<feature type="compositionally biased region" description="Polar residues" evidence="1">
    <location>
        <begin position="65"/>
        <end position="80"/>
    </location>
</feature>
<feature type="transmembrane region" description="Helical" evidence="2">
    <location>
        <begin position="494"/>
        <end position="515"/>
    </location>
</feature>
<feature type="transmembrane region" description="Helical" evidence="2">
    <location>
        <begin position="867"/>
        <end position="884"/>
    </location>
</feature>
<feature type="transmembrane region" description="Helical" evidence="2">
    <location>
        <begin position="521"/>
        <end position="540"/>
    </location>
</feature>
<comment type="caution">
    <text evidence="3">The sequence shown here is derived from an EMBL/GenBank/DDBJ whole genome shotgun (WGS) entry which is preliminary data.</text>
</comment>
<feature type="transmembrane region" description="Helical" evidence="2">
    <location>
        <begin position="803"/>
        <end position="821"/>
    </location>
</feature>
<keyword evidence="4" id="KW-1185">Reference proteome</keyword>
<feature type="transmembrane region" description="Helical" evidence="2">
    <location>
        <begin position="614"/>
        <end position="631"/>
    </location>
</feature>
<feature type="transmembrane region" description="Helical" evidence="2">
    <location>
        <begin position="552"/>
        <end position="579"/>
    </location>
</feature>
<feature type="transmembrane region" description="Helical" evidence="2">
    <location>
        <begin position="275"/>
        <end position="296"/>
    </location>
</feature>
<dbReference type="AlphaFoldDB" id="A0A210PME2"/>
<dbReference type="EMBL" id="NEDP02005585">
    <property type="protein sequence ID" value="OWF37662.1"/>
    <property type="molecule type" value="Genomic_DNA"/>
</dbReference>
<evidence type="ECO:0000313" key="3">
    <source>
        <dbReference type="EMBL" id="OWF37662.1"/>
    </source>
</evidence>
<keyword evidence="2" id="KW-0812">Transmembrane</keyword>
<feature type="transmembrane region" description="Helical" evidence="2">
    <location>
        <begin position="591"/>
        <end position="609"/>
    </location>
</feature>
<reference evidence="3 4" key="1">
    <citation type="journal article" date="2017" name="Nat. Ecol. Evol.">
        <title>Scallop genome provides insights into evolution of bilaterian karyotype and development.</title>
        <authorList>
            <person name="Wang S."/>
            <person name="Zhang J."/>
            <person name="Jiao W."/>
            <person name="Li J."/>
            <person name="Xun X."/>
            <person name="Sun Y."/>
            <person name="Guo X."/>
            <person name="Huan P."/>
            <person name="Dong B."/>
            <person name="Zhang L."/>
            <person name="Hu X."/>
            <person name="Sun X."/>
            <person name="Wang J."/>
            <person name="Zhao C."/>
            <person name="Wang Y."/>
            <person name="Wang D."/>
            <person name="Huang X."/>
            <person name="Wang R."/>
            <person name="Lv J."/>
            <person name="Li Y."/>
            <person name="Zhang Z."/>
            <person name="Liu B."/>
            <person name="Lu W."/>
            <person name="Hui Y."/>
            <person name="Liang J."/>
            <person name="Zhou Z."/>
            <person name="Hou R."/>
            <person name="Li X."/>
            <person name="Liu Y."/>
            <person name="Li H."/>
            <person name="Ning X."/>
            <person name="Lin Y."/>
            <person name="Zhao L."/>
            <person name="Xing Q."/>
            <person name="Dou J."/>
            <person name="Li Y."/>
            <person name="Mao J."/>
            <person name="Guo H."/>
            <person name="Dou H."/>
            <person name="Li T."/>
            <person name="Mu C."/>
            <person name="Jiang W."/>
            <person name="Fu Q."/>
            <person name="Fu X."/>
            <person name="Miao Y."/>
            <person name="Liu J."/>
            <person name="Yu Q."/>
            <person name="Li R."/>
            <person name="Liao H."/>
            <person name="Li X."/>
            <person name="Kong Y."/>
            <person name="Jiang Z."/>
            <person name="Chourrout D."/>
            <person name="Li R."/>
            <person name="Bao Z."/>
        </authorList>
    </citation>
    <scope>NUCLEOTIDE SEQUENCE [LARGE SCALE GENOMIC DNA]</scope>
    <source>
        <strain evidence="3 4">PY_sf001</strain>
    </source>
</reference>
<feature type="transmembrane region" description="Helical" evidence="2">
    <location>
        <begin position="666"/>
        <end position="689"/>
    </location>
</feature>
<gene>
    <name evidence="3" type="ORF">KP79_PYT07874</name>
</gene>
<feature type="transmembrane region" description="Helical" evidence="2">
    <location>
        <begin position="763"/>
        <end position="782"/>
    </location>
</feature>
<dbReference type="Proteomes" id="UP000242188">
    <property type="component" value="Unassembled WGS sequence"/>
</dbReference>
<feature type="transmembrane region" description="Helical" evidence="2">
    <location>
        <begin position="204"/>
        <end position="228"/>
    </location>
</feature>
<feature type="transmembrane region" description="Helical" evidence="2">
    <location>
        <begin position="249"/>
        <end position="269"/>
    </location>
</feature>
<feature type="transmembrane region" description="Helical" evidence="2">
    <location>
        <begin position="145"/>
        <end position="168"/>
    </location>
</feature>
<feature type="transmembrane region" description="Helical" evidence="2">
    <location>
        <begin position="317"/>
        <end position="341"/>
    </location>
</feature>
<feature type="region of interest" description="Disordered" evidence="1">
    <location>
        <begin position="65"/>
        <end position="87"/>
    </location>
</feature>
<feature type="transmembrane region" description="Helical" evidence="2">
    <location>
        <begin position="180"/>
        <end position="198"/>
    </location>
</feature>
<evidence type="ECO:0000256" key="1">
    <source>
        <dbReference type="SAM" id="MobiDB-lite"/>
    </source>
</evidence>
<proteinExistence type="predicted"/>
<feature type="transmembrane region" description="Helical" evidence="2">
    <location>
        <begin position="390"/>
        <end position="409"/>
    </location>
</feature>
<accession>A0A210PME2</accession>
<protein>
    <submittedName>
        <fullName evidence="3">Uncharacterized protein</fullName>
    </submittedName>
</protein>
<feature type="region of interest" description="Disordered" evidence="1">
    <location>
        <begin position="1"/>
        <end position="42"/>
    </location>
</feature>
<keyword evidence="2" id="KW-0472">Membrane</keyword>
<keyword evidence="2" id="KW-1133">Transmembrane helix</keyword>
<evidence type="ECO:0000313" key="4">
    <source>
        <dbReference type="Proteomes" id="UP000242188"/>
    </source>
</evidence>
<name>A0A210PME2_MIZYE</name>
<feature type="compositionally biased region" description="Basic and acidic residues" evidence="1">
    <location>
        <begin position="8"/>
        <end position="40"/>
    </location>
</feature>
<organism evidence="3 4">
    <name type="scientific">Mizuhopecten yessoensis</name>
    <name type="common">Japanese scallop</name>
    <name type="synonym">Patinopecten yessoensis</name>
    <dbReference type="NCBI Taxonomy" id="6573"/>
    <lineage>
        <taxon>Eukaryota</taxon>
        <taxon>Metazoa</taxon>
        <taxon>Spiralia</taxon>
        <taxon>Lophotrochozoa</taxon>
        <taxon>Mollusca</taxon>
        <taxon>Bivalvia</taxon>
        <taxon>Autobranchia</taxon>
        <taxon>Pteriomorphia</taxon>
        <taxon>Pectinida</taxon>
        <taxon>Pectinoidea</taxon>
        <taxon>Pectinidae</taxon>
        <taxon>Mizuhopecten</taxon>
    </lineage>
</organism>
<feature type="transmembrane region" description="Helical" evidence="2">
    <location>
        <begin position="465"/>
        <end position="482"/>
    </location>
</feature>
<feature type="transmembrane region" description="Helical" evidence="2">
    <location>
        <begin position="440"/>
        <end position="459"/>
    </location>
</feature>
<dbReference type="PANTHER" id="PTHR35313:SF1">
    <property type="entry name" value="NO EXINE FORMATION 1"/>
    <property type="match status" value="1"/>
</dbReference>
<feature type="transmembrane region" description="Helical" evidence="2">
    <location>
        <begin position="947"/>
        <end position="967"/>
    </location>
</feature>
<dbReference type="PANTHER" id="PTHR35313">
    <property type="entry name" value="NO EXINE FORMATION 1"/>
    <property type="match status" value="1"/>
</dbReference>
<sequence length="979" mass="109506">MENTSDLNLRDDTSDLNLRDDTSDLNLRDDTSDLNLRDDPIDYEADLGGDSMYFGSDRVDTQDYISNNADNYNSSNTAGYNSDVHQRSGYQDDYDISLEDDDLNDDDYAADAEDNEEMPHKHKVFYDPGHFRYNRKVCVAAIPCLLILFAVCGEMLLVIASFGVALLLSIDHGGQNQRTVVIFMVLFIPCHILVLYSFTPLLWVSLLSMLLMALINAFVLLTGAWMIIQFTIFRKQEAEMCVVTEKLLFSAYPGLSACLLTWAVATIIPLKFIPFVLTAIGFVFLQLFMTPTNSSFKLQPPDVKEDDPIKNIVDHMMLAAIATMYCLLPSFVQIMIGVYQLTATGVFHIWFMVDVVFLLALTMFLTTLMSIRSVIESIGMNYDHVIKVRWMSGAVATILCYPALLNLGISSHFLPWLPAAIALYSSFGALLGYKKYKNFIILLHTDFILFVFIKCELVLFSASLYGWPLFIVTMTAASYTIQRLQVSRRLPQNLACFCMSAHITKGLAILLTVFVHYQELSAINCMTLFCFVVMVTRVFANEIRPDATVKEIMTNLGLLSLSVMANISPLLFILASYLFQGNASGADATGIGFIICGILVIAVCSLHLSGNVKVRQLGIVAIVIGLFILMLQPGAELTWYCAFQWMEMASVLLTAVVIGTDFVRNFYQIAACSLVLGFCPGVRAVIMLYQEEEEIPLIGAAMFVVTSLFITCALLCFFKASHLGYSFEQHMIRLCVVLMVLSQVSLLSDLITKDRKQAILHVPAWKLFLAANLTVSVCLKILSLQKYKAIIPLTTDKDDKKHTSLLPIAGNAATIMSFLLFCLLAPAAGFLHDVWCCGASLVLICLQKDTHFLVNLKEENQTVPTKLTAIVVLLVAAICRTRIWDAYGFTVLRCVVEILLVLAYLPVLYILWGVLWRKVVLLSEQVVVFLMPLNLPLILYGTSYTSWAMATTSVVTCLWMMTNILPLKPYQPPHRRMRH</sequence>
<feature type="transmembrane region" description="Helical" evidence="2">
    <location>
        <begin position="347"/>
        <end position="369"/>
    </location>
</feature>
<feature type="transmembrane region" description="Helical" evidence="2">
    <location>
        <begin position="415"/>
        <end position="433"/>
    </location>
</feature>
<feature type="transmembrane region" description="Helical" evidence="2">
    <location>
        <begin position="730"/>
        <end position="751"/>
    </location>
</feature>